<keyword evidence="7 9" id="KW-0413">Isomerase</keyword>
<dbReference type="Pfam" id="PF05697">
    <property type="entry name" value="Trigger_N"/>
    <property type="match status" value="1"/>
</dbReference>
<dbReference type="Pfam" id="PF00254">
    <property type="entry name" value="FKBP_C"/>
    <property type="match status" value="1"/>
</dbReference>
<dbReference type="InterPro" id="IPR036611">
    <property type="entry name" value="Trigger_fac_ribosome-bd_sf"/>
</dbReference>
<dbReference type="EC" id="5.2.1.8" evidence="3 9"/>
<evidence type="ECO:0000256" key="1">
    <source>
        <dbReference type="ARBA" id="ARBA00000971"/>
    </source>
</evidence>
<dbReference type="SUPFAM" id="SSF109998">
    <property type="entry name" value="Triger factor/SurA peptide-binding domain-like"/>
    <property type="match status" value="1"/>
</dbReference>
<dbReference type="HAMAP" id="MF_00303">
    <property type="entry name" value="Trigger_factor_Tig"/>
    <property type="match status" value="1"/>
</dbReference>
<comment type="domain">
    <text evidence="9">Consists of 3 domains; the N-terminus binds the ribosome, the middle domain has PPIase activity, while the C-terminus has intrinsic chaperone activity on its own.</text>
</comment>
<accession>A0ABS3AWW2</accession>
<evidence type="ECO:0000256" key="9">
    <source>
        <dbReference type="HAMAP-Rule" id="MF_00303"/>
    </source>
</evidence>
<sequence length="445" mass="50785">MDVVVEDVSALTKKITITLPKEGVQKKLEKAYGKLQRETKIKGFRRGKVPRTVIVRNYQGQVQAEIGEKLVQESYFDAIEQEKIDPVVHPDITLPVFNEDGTFTYIANIDIRPEFELGEYKGIEVEKVESEVSDAAIEVEIEELRRDMAPLRSVTDRGVETGDVIVVDFEGFHNGKAMKEVKNDNYQVDVGAGKLSPEFEEKLVGMKQGEEASHEVEFPAEYANPVLAGKNVEFRVQVKEVKERVLPDLDDDFAKDVDEKFTSIADLEASVRQGLQAEKDKSAEGDITDRVMLKLLEGHAFEVPERLVRFEVEEMIKNTEKQLETQGMNLESAGINRDDLAKQSRETAEKRVRGDFILKKIADTEGIKVKDEDLERSFQRIGDQYNMSVSQVKEFFQSRDELLPFMNEILNEKILNFLRENIKFVDATPDKKEDRKEEVKEESAD</sequence>
<keyword evidence="5 9" id="KW-0697">Rotamase</keyword>
<evidence type="ECO:0000313" key="13">
    <source>
        <dbReference type="EMBL" id="MBN4068501.1"/>
    </source>
</evidence>
<dbReference type="SUPFAM" id="SSF54534">
    <property type="entry name" value="FKBP-like"/>
    <property type="match status" value="1"/>
</dbReference>
<organism evidence="13 14">
    <name type="scientific">Desulfotalea psychrophila</name>
    <dbReference type="NCBI Taxonomy" id="84980"/>
    <lineage>
        <taxon>Bacteria</taxon>
        <taxon>Pseudomonadati</taxon>
        <taxon>Thermodesulfobacteriota</taxon>
        <taxon>Desulfobulbia</taxon>
        <taxon>Desulfobulbales</taxon>
        <taxon>Desulfocapsaceae</taxon>
        <taxon>Desulfotalea</taxon>
    </lineage>
</organism>
<dbReference type="NCBIfam" id="TIGR00115">
    <property type="entry name" value="tig"/>
    <property type="match status" value="1"/>
</dbReference>
<dbReference type="InterPro" id="IPR027304">
    <property type="entry name" value="Trigger_fact/SurA_dom_sf"/>
</dbReference>
<dbReference type="PANTHER" id="PTHR30560:SF3">
    <property type="entry name" value="TRIGGER FACTOR-LIKE PROTEIN TIG, CHLOROPLASTIC"/>
    <property type="match status" value="1"/>
</dbReference>
<evidence type="ECO:0000256" key="10">
    <source>
        <dbReference type="PROSITE-ProRule" id="PRU00277"/>
    </source>
</evidence>
<name>A0ABS3AWW2_9BACT</name>
<evidence type="ECO:0000259" key="12">
    <source>
        <dbReference type="PROSITE" id="PS50059"/>
    </source>
</evidence>
<comment type="caution">
    <text evidence="13">The sequence shown here is derived from an EMBL/GenBank/DDBJ whole genome shotgun (WGS) entry which is preliminary data.</text>
</comment>
<dbReference type="PANTHER" id="PTHR30560">
    <property type="entry name" value="TRIGGER FACTOR CHAPERONE AND PEPTIDYL-PROLYL CIS/TRANS ISOMERASE"/>
    <property type="match status" value="1"/>
</dbReference>
<evidence type="ECO:0000256" key="6">
    <source>
        <dbReference type="ARBA" id="ARBA00023186"/>
    </source>
</evidence>
<dbReference type="Gene3D" id="3.10.50.40">
    <property type="match status" value="1"/>
</dbReference>
<evidence type="ECO:0000256" key="11">
    <source>
        <dbReference type="RuleBase" id="RU003914"/>
    </source>
</evidence>
<evidence type="ECO:0000256" key="8">
    <source>
        <dbReference type="ARBA" id="ARBA00029986"/>
    </source>
</evidence>
<evidence type="ECO:0000256" key="3">
    <source>
        <dbReference type="ARBA" id="ARBA00013194"/>
    </source>
</evidence>
<reference evidence="13 14" key="1">
    <citation type="submission" date="2021-02" db="EMBL/GenBank/DDBJ databases">
        <title>Activity-based single-cell genomes from oceanic crustal fluid captures similar information to metagenomic and metatranscriptomic surveys with orders of magnitude less sampling.</title>
        <authorList>
            <person name="D'Angelo T.S."/>
            <person name="Orcutt B.N."/>
        </authorList>
    </citation>
    <scope>NUCLEOTIDE SEQUENCE [LARGE SCALE GENOMIC DNA]</scope>
    <source>
        <strain evidence="13">AH-315-G02</strain>
    </source>
</reference>
<dbReference type="InterPro" id="IPR001179">
    <property type="entry name" value="PPIase_FKBP_dom"/>
</dbReference>
<evidence type="ECO:0000256" key="2">
    <source>
        <dbReference type="ARBA" id="ARBA00005464"/>
    </source>
</evidence>
<dbReference type="EMBL" id="JAFITO010000019">
    <property type="protein sequence ID" value="MBN4068501.1"/>
    <property type="molecule type" value="Genomic_DNA"/>
</dbReference>
<comment type="subcellular location">
    <subcellularLocation>
        <location evidence="9">Cytoplasm</location>
    </subcellularLocation>
    <text evidence="9">About half TF is bound to the ribosome near the polypeptide exit tunnel while the other half is free in the cytoplasm.</text>
</comment>
<dbReference type="SUPFAM" id="SSF102735">
    <property type="entry name" value="Trigger factor ribosome-binding domain"/>
    <property type="match status" value="1"/>
</dbReference>
<gene>
    <name evidence="9 13" type="primary">tig</name>
    <name evidence="13" type="ORF">JYU06_03140</name>
</gene>
<dbReference type="InterPro" id="IPR008881">
    <property type="entry name" value="Trigger_fac_ribosome-bd_bac"/>
</dbReference>
<dbReference type="Pfam" id="PF05698">
    <property type="entry name" value="Trigger_C"/>
    <property type="match status" value="1"/>
</dbReference>
<dbReference type="GO" id="GO:0003755">
    <property type="term" value="F:peptidyl-prolyl cis-trans isomerase activity"/>
    <property type="evidence" value="ECO:0007669"/>
    <property type="project" value="UniProtKB-EC"/>
</dbReference>
<keyword evidence="9 11" id="KW-0132">Cell division</keyword>
<keyword evidence="6 9" id="KW-0143">Chaperone</keyword>
<keyword evidence="9" id="KW-0963">Cytoplasm</keyword>
<comment type="function">
    <text evidence="9">Involved in protein export. Acts as a chaperone by maintaining the newly synthesized protein in an open conformation. Functions as a peptidyl-prolyl cis-trans isomerase.</text>
</comment>
<comment type="similarity">
    <text evidence="2 9 11">Belongs to the FKBP-type PPIase family. Tig subfamily.</text>
</comment>
<dbReference type="Gene3D" id="1.10.3120.10">
    <property type="entry name" value="Trigger factor, C-terminal domain"/>
    <property type="match status" value="1"/>
</dbReference>
<evidence type="ECO:0000256" key="7">
    <source>
        <dbReference type="ARBA" id="ARBA00023235"/>
    </source>
</evidence>
<evidence type="ECO:0000256" key="5">
    <source>
        <dbReference type="ARBA" id="ARBA00023110"/>
    </source>
</evidence>
<dbReference type="PIRSF" id="PIRSF003095">
    <property type="entry name" value="Trigger_factor"/>
    <property type="match status" value="1"/>
</dbReference>
<feature type="domain" description="PPIase FKBP-type" evidence="12">
    <location>
        <begin position="162"/>
        <end position="244"/>
    </location>
</feature>
<dbReference type="InterPro" id="IPR008880">
    <property type="entry name" value="Trigger_fac_C"/>
</dbReference>
<keyword evidence="14" id="KW-1185">Reference proteome</keyword>
<evidence type="ECO:0000256" key="4">
    <source>
        <dbReference type="ARBA" id="ARBA00016902"/>
    </source>
</evidence>
<protein>
    <recommendedName>
        <fullName evidence="4 9">Trigger factor</fullName>
        <shortName evidence="9">TF</shortName>
        <ecNumber evidence="3 9">5.2.1.8</ecNumber>
    </recommendedName>
    <alternativeName>
        <fullName evidence="8 9">PPIase</fullName>
    </alternativeName>
</protein>
<comment type="catalytic activity">
    <reaction evidence="1 9 10">
        <text>[protein]-peptidylproline (omega=180) = [protein]-peptidylproline (omega=0)</text>
        <dbReference type="Rhea" id="RHEA:16237"/>
        <dbReference type="Rhea" id="RHEA-COMP:10747"/>
        <dbReference type="Rhea" id="RHEA-COMP:10748"/>
        <dbReference type="ChEBI" id="CHEBI:83833"/>
        <dbReference type="ChEBI" id="CHEBI:83834"/>
        <dbReference type="EC" id="5.2.1.8"/>
    </reaction>
</comment>
<dbReference type="PROSITE" id="PS50059">
    <property type="entry name" value="FKBP_PPIASE"/>
    <property type="match status" value="1"/>
</dbReference>
<keyword evidence="9 11" id="KW-0131">Cell cycle</keyword>
<dbReference type="InterPro" id="IPR005215">
    <property type="entry name" value="Trig_fac"/>
</dbReference>
<dbReference type="Gene3D" id="3.30.70.1050">
    <property type="entry name" value="Trigger factor ribosome-binding domain"/>
    <property type="match status" value="1"/>
</dbReference>
<evidence type="ECO:0000313" key="14">
    <source>
        <dbReference type="Proteomes" id="UP000717534"/>
    </source>
</evidence>
<dbReference type="InterPro" id="IPR037041">
    <property type="entry name" value="Trigger_fac_C_sf"/>
</dbReference>
<dbReference type="Proteomes" id="UP000717534">
    <property type="component" value="Unassembled WGS sequence"/>
</dbReference>
<dbReference type="InterPro" id="IPR046357">
    <property type="entry name" value="PPIase_dom_sf"/>
</dbReference>
<proteinExistence type="inferred from homology"/>